<organism evidence="6 7">
    <name type="scientific">Acuticoccus sediminis</name>
    <dbReference type="NCBI Taxonomy" id="2184697"/>
    <lineage>
        <taxon>Bacteria</taxon>
        <taxon>Pseudomonadati</taxon>
        <taxon>Pseudomonadota</taxon>
        <taxon>Alphaproteobacteria</taxon>
        <taxon>Hyphomicrobiales</taxon>
        <taxon>Amorphaceae</taxon>
        <taxon>Acuticoccus</taxon>
    </lineage>
</organism>
<keyword evidence="7" id="KW-1185">Reference proteome</keyword>
<protein>
    <submittedName>
        <fullName evidence="6">LysR family transcriptional regulator</fullName>
    </submittedName>
</protein>
<evidence type="ECO:0000259" key="5">
    <source>
        <dbReference type="PROSITE" id="PS50931"/>
    </source>
</evidence>
<comment type="caution">
    <text evidence="6">The sequence shown here is derived from an EMBL/GenBank/DDBJ whole genome shotgun (WGS) entry which is preliminary data.</text>
</comment>
<dbReference type="PROSITE" id="PS50931">
    <property type="entry name" value="HTH_LYSR"/>
    <property type="match status" value="1"/>
</dbReference>
<dbReference type="AlphaFoldDB" id="A0A8B2NRC8"/>
<gene>
    <name evidence="6" type="ORF">DLJ53_16640</name>
</gene>
<keyword evidence="3" id="KW-0238">DNA-binding</keyword>
<dbReference type="Proteomes" id="UP000249590">
    <property type="component" value="Unassembled WGS sequence"/>
</dbReference>
<feature type="domain" description="HTH lysR-type" evidence="5">
    <location>
        <begin position="6"/>
        <end position="63"/>
    </location>
</feature>
<dbReference type="SUPFAM" id="SSF53850">
    <property type="entry name" value="Periplasmic binding protein-like II"/>
    <property type="match status" value="1"/>
</dbReference>
<dbReference type="Pfam" id="PF03466">
    <property type="entry name" value="LysR_substrate"/>
    <property type="match status" value="1"/>
</dbReference>
<evidence type="ECO:0000256" key="2">
    <source>
        <dbReference type="ARBA" id="ARBA00023015"/>
    </source>
</evidence>
<dbReference type="InterPro" id="IPR036390">
    <property type="entry name" value="WH_DNA-bd_sf"/>
</dbReference>
<reference evidence="6 7" key="1">
    <citation type="submission" date="2018-05" db="EMBL/GenBank/DDBJ databases">
        <title>Acuticoccus sediminis sp. nov., isolated from deep-sea sediment of Indian Ocean.</title>
        <authorList>
            <person name="Liu X."/>
            <person name="Lai Q."/>
            <person name="Du Y."/>
            <person name="Sun F."/>
            <person name="Zhang X."/>
            <person name="Wang S."/>
            <person name="Shao Z."/>
        </authorList>
    </citation>
    <scope>NUCLEOTIDE SEQUENCE [LARGE SCALE GENOMIC DNA]</scope>
    <source>
        <strain evidence="6 7">PTG4-2</strain>
    </source>
</reference>
<dbReference type="EMBL" id="QHHQ01000003">
    <property type="protein sequence ID" value="RAI00860.1"/>
    <property type="molecule type" value="Genomic_DNA"/>
</dbReference>
<dbReference type="InterPro" id="IPR000847">
    <property type="entry name" value="LysR_HTH_N"/>
</dbReference>
<dbReference type="GO" id="GO:0003700">
    <property type="term" value="F:DNA-binding transcription factor activity"/>
    <property type="evidence" value="ECO:0007669"/>
    <property type="project" value="InterPro"/>
</dbReference>
<dbReference type="PANTHER" id="PTHR30427:SF1">
    <property type="entry name" value="TRANSCRIPTIONAL ACTIVATOR PROTEIN LYSR"/>
    <property type="match status" value="1"/>
</dbReference>
<dbReference type="GO" id="GO:0043565">
    <property type="term" value="F:sequence-specific DNA binding"/>
    <property type="evidence" value="ECO:0007669"/>
    <property type="project" value="TreeGrafter"/>
</dbReference>
<dbReference type="PRINTS" id="PR00039">
    <property type="entry name" value="HTHLYSR"/>
</dbReference>
<dbReference type="PANTHER" id="PTHR30427">
    <property type="entry name" value="TRANSCRIPTIONAL ACTIVATOR PROTEIN LYSR"/>
    <property type="match status" value="1"/>
</dbReference>
<dbReference type="SUPFAM" id="SSF46785">
    <property type="entry name" value="Winged helix' DNA-binding domain"/>
    <property type="match status" value="1"/>
</dbReference>
<dbReference type="InterPro" id="IPR036388">
    <property type="entry name" value="WH-like_DNA-bd_sf"/>
</dbReference>
<dbReference type="Gene3D" id="1.10.10.10">
    <property type="entry name" value="Winged helix-like DNA-binding domain superfamily/Winged helix DNA-binding domain"/>
    <property type="match status" value="1"/>
</dbReference>
<sequence>MKGNAVNLKGLEALRAFMEGGSLQEAAGRLHRTQPQVSRLLAGLEAEVGFPLFNREKRRLIPTEEARAFYSRVQHALYSLDEARDEARRLRDRQHNHVKILTAPHVLDALLADPLSILGREVPDFTATIDSRSRLDIELWLGKEAFDVGISVLPIENPAMVIEPLVSVNAVAVMRDDHPLASRDVVHITDLVGIPLIANSPRTVMRQTLEAAFRRIRAEPNIRFETPNGLIACELAGRGPGLAVADWFVARSSIRPGTVVRPFEPTIELGYVLMFPKFQKRTPTVDRLAALIRESAQSKANPFG</sequence>
<keyword evidence="2" id="KW-0805">Transcription regulation</keyword>
<dbReference type="Pfam" id="PF00126">
    <property type="entry name" value="HTH_1"/>
    <property type="match status" value="1"/>
</dbReference>
<comment type="similarity">
    <text evidence="1">Belongs to the LysR transcriptional regulatory family.</text>
</comment>
<proteinExistence type="inferred from homology"/>
<evidence type="ECO:0000313" key="6">
    <source>
        <dbReference type="EMBL" id="RAI00860.1"/>
    </source>
</evidence>
<dbReference type="InterPro" id="IPR005119">
    <property type="entry name" value="LysR_subst-bd"/>
</dbReference>
<name>A0A8B2NRC8_9HYPH</name>
<keyword evidence="4" id="KW-0804">Transcription</keyword>
<dbReference type="Gene3D" id="3.40.190.290">
    <property type="match status" value="1"/>
</dbReference>
<evidence type="ECO:0000256" key="1">
    <source>
        <dbReference type="ARBA" id="ARBA00009437"/>
    </source>
</evidence>
<evidence type="ECO:0000256" key="3">
    <source>
        <dbReference type="ARBA" id="ARBA00023125"/>
    </source>
</evidence>
<evidence type="ECO:0000256" key="4">
    <source>
        <dbReference type="ARBA" id="ARBA00023163"/>
    </source>
</evidence>
<dbReference type="GO" id="GO:0010628">
    <property type="term" value="P:positive regulation of gene expression"/>
    <property type="evidence" value="ECO:0007669"/>
    <property type="project" value="TreeGrafter"/>
</dbReference>
<evidence type="ECO:0000313" key="7">
    <source>
        <dbReference type="Proteomes" id="UP000249590"/>
    </source>
</evidence>
<accession>A0A8B2NRC8</accession>
<dbReference type="OrthoDB" id="7260751at2"/>